<keyword evidence="3" id="KW-1185">Reference proteome</keyword>
<dbReference type="KEGG" id="naci:NUH88_14605"/>
<proteinExistence type="predicted"/>
<evidence type="ECO:0000256" key="1">
    <source>
        <dbReference type="SAM" id="SignalP"/>
    </source>
</evidence>
<protein>
    <recommendedName>
        <fullName evidence="4">Copper resistance protein CopC</fullName>
    </recommendedName>
</protein>
<dbReference type="Proteomes" id="UP001060336">
    <property type="component" value="Chromosome"/>
</dbReference>
<dbReference type="AlphaFoldDB" id="A0A9J7AQK2"/>
<keyword evidence="1" id="KW-0732">Signal</keyword>
<feature type="signal peptide" evidence="1">
    <location>
        <begin position="1"/>
        <end position="26"/>
    </location>
</feature>
<reference evidence="2" key="1">
    <citation type="submission" date="2022-08" db="EMBL/GenBank/DDBJ databases">
        <title>Nisaea acidiphila sp. nov., isolated from a marine algal debris and emended description of the genus Nisaea Urios et al. 2008.</title>
        <authorList>
            <person name="Kwon K."/>
        </authorList>
    </citation>
    <scope>NUCLEOTIDE SEQUENCE</scope>
    <source>
        <strain evidence="2">MEBiC11861</strain>
    </source>
</reference>
<sequence>MTNWRSYCGIVAILSALILAPAVAAADPVSLSEAGERLPPIVVDSGSVTLEFEIALNGDRPTASYVTARTGDGDALQRTNLGYWVPWDGQLGSLIDNHAQVAAGVMKVKAFKDEDLSGELFPIRLTISYETASAFKFGVVELVHPGTH</sequence>
<organism evidence="2 3">
    <name type="scientific">Nisaea acidiphila</name>
    <dbReference type="NCBI Taxonomy" id="1862145"/>
    <lineage>
        <taxon>Bacteria</taxon>
        <taxon>Pseudomonadati</taxon>
        <taxon>Pseudomonadota</taxon>
        <taxon>Alphaproteobacteria</taxon>
        <taxon>Rhodospirillales</taxon>
        <taxon>Thalassobaculaceae</taxon>
        <taxon>Nisaea</taxon>
    </lineage>
</organism>
<dbReference type="RefSeq" id="WP_257767143.1">
    <property type="nucleotide sequence ID" value="NZ_CP102480.1"/>
</dbReference>
<evidence type="ECO:0000313" key="2">
    <source>
        <dbReference type="EMBL" id="UUX48636.1"/>
    </source>
</evidence>
<gene>
    <name evidence="2" type="ORF">NUH88_14605</name>
</gene>
<dbReference type="EMBL" id="CP102480">
    <property type="protein sequence ID" value="UUX48636.1"/>
    <property type="molecule type" value="Genomic_DNA"/>
</dbReference>
<name>A0A9J7AQK2_9PROT</name>
<evidence type="ECO:0008006" key="4">
    <source>
        <dbReference type="Google" id="ProtNLM"/>
    </source>
</evidence>
<evidence type="ECO:0000313" key="3">
    <source>
        <dbReference type="Proteomes" id="UP001060336"/>
    </source>
</evidence>
<accession>A0A9J7AQK2</accession>
<feature type="chain" id="PRO_5039902558" description="Copper resistance protein CopC" evidence="1">
    <location>
        <begin position="27"/>
        <end position="148"/>
    </location>
</feature>